<evidence type="ECO:0000256" key="8">
    <source>
        <dbReference type="ARBA" id="ARBA00024195"/>
    </source>
</evidence>
<keyword evidence="7" id="KW-0325">Glycoprotein</keyword>
<keyword evidence="9" id="KW-0645">Protease</keyword>
<feature type="signal peptide" evidence="10">
    <location>
        <begin position="1"/>
        <end position="22"/>
    </location>
</feature>
<feature type="domain" description="Peptidase S1" evidence="11">
    <location>
        <begin position="98"/>
        <end position="303"/>
    </location>
</feature>
<dbReference type="FunFam" id="2.40.10.10:FF:000005">
    <property type="entry name" value="Serine protease 37"/>
    <property type="match status" value="1"/>
</dbReference>
<dbReference type="PROSITE" id="PS00134">
    <property type="entry name" value="TRYPSIN_HIS"/>
    <property type="match status" value="2"/>
</dbReference>
<feature type="chain" id="PRO_5036328603" evidence="10">
    <location>
        <begin position="23"/>
        <end position="891"/>
    </location>
</feature>
<evidence type="ECO:0000259" key="11">
    <source>
        <dbReference type="PROSITE" id="PS50240"/>
    </source>
</evidence>
<proteinExistence type="inferred from homology"/>
<dbReference type="InterPro" id="IPR001314">
    <property type="entry name" value="Peptidase_S1A"/>
</dbReference>
<reference evidence="13" key="2">
    <citation type="submission" date="2018-07" db="EMBL/GenBank/DDBJ databases">
        <authorList>
            <person name="Quirk P.G."/>
            <person name="Krulwich T.A."/>
        </authorList>
    </citation>
    <scope>NUCLEOTIDE SEQUENCE</scope>
</reference>
<keyword evidence="4 10" id="KW-0732">Signal</keyword>
<gene>
    <name evidence="12" type="primary">CSON005046</name>
</gene>
<protein>
    <submittedName>
        <fullName evidence="12">CSON005046 protein</fullName>
    </submittedName>
</protein>
<dbReference type="PANTHER" id="PTHR24256">
    <property type="entry name" value="TRYPTASE-RELATED"/>
    <property type="match status" value="1"/>
</dbReference>
<evidence type="ECO:0000256" key="2">
    <source>
        <dbReference type="ARBA" id="ARBA00022525"/>
    </source>
</evidence>
<dbReference type="PROSITE" id="PS50240">
    <property type="entry name" value="TRYPSIN_DOM"/>
    <property type="match status" value="3"/>
</dbReference>
<evidence type="ECO:0000256" key="6">
    <source>
        <dbReference type="ARBA" id="ARBA00023157"/>
    </source>
</evidence>
<feature type="domain" description="Peptidase S1" evidence="11">
    <location>
        <begin position="664"/>
        <end position="890"/>
    </location>
</feature>
<evidence type="ECO:0000256" key="1">
    <source>
        <dbReference type="ARBA" id="ARBA00004613"/>
    </source>
</evidence>
<keyword evidence="3" id="KW-0399">Innate immunity</keyword>
<dbReference type="GO" id="GO:0005576">
    <property type="term" value="C:extracellular region"/>
    <property type="evidence" value="ECO:0007669"/>
    <property type="project" value="UniProtKB-SubCell"/>
</dbReference>
<evidence type="ECO:0000256" key="10">
    <source>
        <dbReference type="SAM" id="SignalP"/>
    </source>
</evidence>
<dbReference type="FunFam" id="2.40.10.10:FF:000028">
    <property type="entry name" value="Serine protease easter"/>
    <property type="match status" value="2"/>
</dbReference>
<dbReference type="InterPro" id="IPR033116">
    <property type="entry name" value="TRYPSIN_SER"/>
</dbReference>
<dbReference type="CDD" id="cd00190">
    <property type="entry name" value="Tryp_SPc"/>
    <property type="match status" value="3"/>
</dbReference>
<dbReference type="EMBL" id="UFQT01002042">
    <property type="protein sequence ID" value="SSX32492.1"/>
    <property type="molecule type" value="Genomic_DNA"/>
</dbReference>
<accession>A0A336LGC1</accession>
<dbReference type="GO" id="GO:0004252">
    <property type="term" value="F:serine-type endopeptidase activity"/>
    <property type="evidence" value="ECO:0007669"/>
    <property type="project" value="InterPro"/>
</dbReference>
<dbReference type="InterPro" id="IPR018114">
    <property type="entry name" value="TRYPSIN_HIS"/>
</dbReference>
<dbReference type="Pfam" id="PF00089">
    <property type="entry name" value="Trypsin"/>
    <property type="match status" value="3"/>
</dbReference>
<evidence type="ECO:0000256" key="7">
    <source>
        <dbReference type="ARBA" id="ARBA00023180"/>
    </source>
</evidence>
<evidence type="ECO:0000256" key="4">
    <source>
        <dbReference type="ARBA" id="ARBA00022729"/>
    </source>
</evidence>
<dbReference type="SMART" id="SM00020">
    <property type="entry name" value="Tryp_SPc"/>
    <property type="match status" value="3"/>
</dbReference>
<comment type="similarity">
    <text evidence="8">Belongs to the peptidase S1 family. CLIP subfamily.</text>
</comment>
<name>A0A336LGC1_CULSO</name>
<evidence type="ECO:0000256" key="5">
    <source>
        <dbReference type="ARBA" id="ARBA00022859"/>
    </source>
</evidence>
<dbReference type="InterPro" id="IPR001254">
    <property type="entry name" value="Trypsin_dom"/>
</dbReference>
<sequence>MQINFKMIKYLLFFLLIDLGLTQVCKKLHECPQVFNVFKVKNSSPIICDEEEETVMCPIVKESIEQKKCIQYLKSILVYDEDEEEYVDKCSTLAVPFIIGGQETIPHEFPHQALLGNTNDEWYCGGSLISEKFVLTAAHCLKPNRPVIVKLGMHSLRKDDEKVQKFGVKRVFLHPSYQKPAVYHDIGLIELKRRVKFTPYVRPICLPTTSDINFVEKLTATGFGLTKYEGEQSETLQKIELPKVSVYSSTSPIICDEDEETVMCPAISTNIEEKKCIQYLKALLVYDEDEEEYVDMCSTLAVPYIIGGTGALPHEFPHQALLQNGNNDWFCGGSLVSEKFVLTAAHCLQQNPTSVIFGMHNLTNLLDGHEKELETFQKINVKRFFFHPSYKKPAVYNDIGLIELKRRVKLTPYVRPICLPTASEYKFLEKLTVTGYGLTENATSKDDFNDVLQKVELPHVSNEACKEIYNRPYLDTNISLPKGILPEKQICFGGIKGKDTCYGDSGGPLQRLHKNVYCSYVLIGIVVNGILCDISVPGIYTNVLPYMDWIKNIICELSLQRLEAKFRKVTKMIKLLYLLLLIPFSQTQNCKKLHNCPQVFSDFQLKDKSLQFCDGDDDDKVVCPPLPPSIEEKKCLQYMKAILVQDPDTGEYSNKCTTLATPFIVGGTEAEKNEFPHQALLGNNVGFFCGGSLVSEKFVLTAAHCLTPTRPTKVMLGIHNKQYKSKDTQTFDVSQVIIHPSYKKPVVYNDIGLVQLRKKVKLTPYVRPICLPTRKQVASLPKSLLATGFGLTSYDGDQSNTLQKISLPIIPHQTCQSAFTSQKNYLPQGILAKKQFQGDSGGPLQTVHKDVYCSYLQIGMTSVGVECGHGYPGIYTNILEYMDWVKEIICD</sequence>
<dbReference type="EMBL" id="UFQS01002042">
    <property type="protein sequence ID" value="SSX13052.1"/>
    <property type="molecule type" value="Genomic_DNA"/>
</dbReference>
<organism evidence="12">
    <name type="scientific">Culicoides sonorensis</name>
    <name type="common">Biting midge</name>
    <dbReference type="NCBI Taxonomy" id="179676"/>
    <lineage>
        <taxon>Eukaryota</taxon>
        <taxon>Metazoa</taxon>
        <taxon>Ecdysozoa</taxon>
        <taxon>Arthropoda</taxon>
        <taxon>Hexapoda</taxon>
        <taxon>Insecta</taxon>
        <taxon>Pterygota</taxon>
        <taxon>Neoptera</taxon>
        <taxon>Endopterygota</taxon>
        <taxon>Diptera</taxon>
        <taxon>Nematocera</taxon>
        <taxon>Chironomoidea</taxon>
        <taxon>Ceratopogonidae</taxon>
        <taxon>Ceratopogoninae</taxon>
        <taxon>Culicoides</taxon>
        <taxon>Monoculicoides</taxon>
    </lineage>
</organism>
<evidence type="ECO:0000313" key="13">
    <source>
        <dbReference type="EMBL" id="SSX32492.1"/>
    </source>
</evidence>
<dbReference type="VEuPathDB" id="VectorBase:CSON005046"/>
<dbReference type="SUPFAM" id="SSF50494">
    <property type="entry name" value="Trypsin-like serine proteases"/>
    <property type="match status" value="3"/>
</dbReference>
<evidence type="ECO:0000256" key="9">
    <source>
        <dbReference type="RuleBase" id="RU363034"/>
    </source>
</evidence>
<dbReference type="InterPro" id="IPR009003">
    <property type="entry name" value="Peptidase_S1_PA"/>
</dbReference>
<reference evidence="12" key="1">
    <citation type="submission" date="2018-04" db="EMBL/GenBank/DDBJ databases">
        <authorList>
            <person name="Go L.Y."/>
            <person name="Mitchell J.A."/>
        </authorList>
    </citation>
    <scope>NUCLEOTIDE SEQUENCE</scope>
    <source>
        <tissue evidence="12">Whole organism</tissue>
    </source>
</reference>
<evidence type="ECO:0000256" key="3">
    <source>
        <dbReference type="ARBA" id="ARBA00022588"/>
    </source>
</evidence>
<keyword evidence="5" id="KW-0391">Immunity</keyword>
<evidence type="ECO:0000313" key="12">
    <source>
        <dbReference type="EMBL" id="SSX13052.1"/>
    </source>
</evidence>
<dbReference type="PRINTS" id="PR00722">
    <property type="entry name" value="CHYMOTRYPSIN"/>
</dbReference>
<comment type="subcellular location">
    <subcellularLocation>
        <location evidence="1">Secreted</location>
    </subcellularLocation>
</comment>
<dbReference type="PROSITE" id="PS00135">
    <property type="entry name" value="TRYPSIN_SER"/>
    <property type="match status" value="1"/>
</dbReference>
<dbReference type="InterPro" id="IPR051487">
    <property type="entry name" value="Ser/Thr_Proteases_Immune/Dev"/>
</dbReference>
<dbReference type="AlphaFoldDB" id="A0A336LGC1"/>
<keyword evidence="2" id="KW-0964">Secreted</keyword>
<feature type="domain" description="Peptidase S1" evidence="11">
    <location>
        <begin position="305"/>
        <end position="555"/>
    </location>
</feature>
<dbReference type="GO" id="GO:0006508">
    <property type="term" value="P:proteolysis"/>
    <property type="evidence" value="ECO:0007669"/>
    <property type="project" value="UniProtKB-KW"/>
</dbReference>
<dbReference type="InterPro" id="IPR043504">
    <property type="entry name" value="Peptidase_S1_PA_chymotrypsin"/>
</dbReference>
<dbReference type="Gene3D" id="2.40.10.10">
    <property type="entry name" value="Trypsin-like serine proteases"/>
    <property type="match status" value="4"/>
</dbReference>
<keyword evidence="9" id="KW-0720">Serine protease</keyword>
<keyword evidence="9" id="KW-0378">Hydrolase</keyword>
<keyword evidence="6" id="KW-1015">Disulfide bond</keyword>
<dbReference type="GO" id="GO:0045087">
    <property type="term" value="P:innate immune response"/>
    <property type="evidence" value="ECO:0007669"/>
    <property type="project" value="UniProtKB-KW"/>
</dbReference>